<dbReference type="Proteomes" id="UP001054252">
    <property type="component" value="Unassembled WGS sequence"/>
</dbReference>
<keyword evidence="2" id="KW-1185">Reference proteome</keyword>
<organism evidence="1 2">
    <name type="scientific">Rubroshorea leprosula</name>
    <dbReference type="NCBI Taxonomy" id="152421"/>
    <lineage>
        <taxon>Eukaryota</taxon>
        <taxon>Viridiplantae</taxon>
        <taxon>Streptophyta</taxon>
        <taxon>Embryophyta</taxon>
        <taxon>Tracheophyta</taxon>
        <taxon>Spermatophyta</taxon>
        <taxon>Magnoliopsida</taxon>
        <taxon>eudicotyledons</taxon>
        <taxon>Gunneridae</taxon>
        <taxon>Pentapetalae</taxon>
        <taxon>rosids</taxon>
        <taxon>malvids</taxon>
        <taxon>Malvales</taxon>
        <taxon>Dipterocarpaceae</taxon>
        <taxon>Rubroshorea</taxon>
    </lineage>
</organism>
<gene>
    <name evidence="1" type="ORF">SLEP1_g35442</name>
</gene>
<name>A0AAV5KNA5_9ROSI</name>
<accession>A0AAV5KNA5</accession>
<proteinExistence type="predicted"/>
<comment type="caution">
    <text evidence="1">The sequence shown here is derived from an EMBL/GenBank/DDBJ whole genome shotgun (WGS) entry which is preliminary data.</text>
</comment>
<evidence type="ECO:0000313" key="1">
    <source>
        <dbReference type="EMBL" id="GKV26089.1"/>
    </source>
</evidence>
<protein>
    <submittedName>
        <fullName evidence="1">Uncharacterized protein</fullName>
    </submittedName>
</protein>
<reference evidence="1 2" key="1">
    <citation type="journal article" date="2021" name="Commun. Biol.">
        <title>The genome of Shorea leprosula (Dipterocarpaceae) highlights the ecological relevance of drought in aseasonal tropical rainforests.</title>
        <authorList>
            <person name="Ng K.K.S."/>
            <person name="Kobayashi M.J."/>
            <person name="Fawcett J.A."/>
            <person name="Hatakeyama M."/>
            <person name="Paape T."/>
            <person name="Ng C.H."/>
            <person name="Ang C.C."/>
            <person name="Tnah L.H."/>
            <person name="Lee C.T."/>
            <person name="Nishiyama T."/>
            <person name="Sese J."/>
            <person name="O'Brien M.J."/>
            <person name="Copetti D."/>
            <person name="Mohd Noor M.I."/>
            <person name="Ong R.C."/>
            <person name="Putra M."/>
            <person name="Sireger I.Z."/>
            <person name="Indrioko S."/>
            <person name="Kosugi Y."/>
            <person name="Izuno A."/>
            <person name="Isagi Y."/>
            <person name="Lee S.L."/>
            <person name="Shimizu K.K."/>
        </authorList>
    </citation>
    <scope>NUCLEOTIDE SEQUENCE [LARGE SCALE GENOMIC DNA]</scope>
    <source>
        <strain evidence="1">214</strain>
    </source>
</reference>
<dbReference type="EMBL" id="BPVZ01000071">
    <property type="protein sequence ID" value="GKV26089.1"/>
    <property type="molecule type" value="Genomic_DNA"/>
</dbReference>
<sequence>MISSPPSLPSFSSSSRLLLPFFSYFTEQKQQQKSEIQNLPHPSLNNSCLLLLISSTATFFSCFTDQKHQ</sequence>
<evidence type="ECO:0000313" key="2">
    <source>
        <dbReference type="Proteomes" id="UP001054252"/>
    </source>
</evidence>
<dbReference type="AlphaFoldDB" id="A0AAV5KNA5"/>